<dbReference type="SUPFAM" id="SSF54197">
    <property type="entry name" value="HIT-like"/>
    <property type="match status" value="1"/>
</dbReference>
<evidence type="ECO:0000313" key="3">
    <source>
        <dbReference type="EMBL" id="MET3752123.1"/>
    </source>
</evidence>
<gene>
    <name evidence="3" type="ORF">ABID24_003385</name>
</gene>
<protein>
    <submittedName>
        <fullName evidence="3">Diadenosine tetraphosphate (Ap4A) HIT family hydrolase</fullName>
    </submittedName>
</protein>
<evidence type="ECO:0000259" key="2">
    <source>
        <dbReference type="PROSITE" id="PS51084"/>
    </source>
</evidence>
<keyword evidence="3" id="KW-0378">Hydrolase</keyword>
<evidence type="ECO:0000256" key="1">
    <source>
        <dbReference type="PROSITE-ProRule" id="PRU00464"/>
    </source>
</evidence>
<sequence>MVILKNFLNLEKYKDSMRPLIEELRKAFVEANEMGREYKRLSENELAKCVFCDIIAHKSKAKIVHETNKVVAFLDIDPISAGHILVVPKIHTDSITKVPQEYLIEVIETARRIVEVFENDYKHLGYSIMQNGGECCDFGHFHLHVFPRVKDDGFGWTNPKKGDNTQMKLPLI</sequence>
<dbReference type="EMBL" id="JBEPMJ010000037">
    <property type="protein sequence ID" value="MET3752123.1"/>
    <property type="molecule type" value="Genomic_DNA"/>
</dbReference>
<dbReference type="InterPro" id="IPR001310">
    <property type="entry name" value="Histidine_triad_HIT"/>
</dbReference>
<dbReference type="PANTHER" id="PTHR46648">
    <property type="entry name" value="HIT FAMILY PROTEIN 1"/>
    <property type="match status" value="1"/>
</dbReference>
<proteinExistence type="predicted"/>
<dbReference type="PANTHER" id="PTHR46648:SF1">
    <property type="entry name" value="ADENOSINE 5'-MONOPHOSPHORAMIDASE HNT1"/>
    <property type="match status" value="1"/>
</dbReference>
<dbReference type="RefSeq" id="WP_177957965.1">
    <property type="nucleotide sequence ID" value="NZ_JANJZT010000036.1"/>
</dbReference>
<feature type="short sequence motif" description="Histidine triad motif" evidence="1">
    <location>
        <begin position="140"/>
        <end position="144"/>
    </location>
</feature>
<feature type="domain" description="HIT" evidence="2">
    <location>
        <begin position="50"/>
        <end position="155"/>
    </location>
</feature>
<dbReference type="PROSITE" id="PS51084">
    <property type="entry name" value="HIT_2"/>
    <property type="match status" value="1"/>
</dbReference>
<dbReference type="Proteomes" id="UP001549106">
    <property type="component" value="Unassembled WGS sequence"/>
</dbReference>
<comment type="caution">
    <text evidence="3">The sequence shown here is derived from an EMBL/GenBank/DDBJ whole genome shotgun (WGS) entry which is preliminary data.</text>
</comment>
<reference evidence="3 4" key="1">
    <citation type="submission" date="2024-06" db="EMBL/GenBank/DDBJ databases">
        <title>Genomic Encyclopedia of Type Strains, Phase IV (KMG-IV): sequencing the most valuable type-strain genomes for metagenomic binning, comparative biology and taxonomic classification.</title>
        <authorList>
            <person name="Goeker M."/>
        </authorList>
    </citation>
    <scope>NUCLEOTIDE SEQUENCE [LARGE SCALE GENOMIC DNA]</scope>
    <source>
        <strain evidence="3 4">DSM 29492</strain>
    </source>
</reference>
<dbReference type="InterPro" id="IPR036265">
    <property type="entry name" value="HIT-like_sf"/>
</dbReference>
<dbReference type="PRINTS" id="PR00332">
    <property type="entry name" value="HISTRIAD"/>
</dbReference>
<evidence type="ECO:0000313" key="4">
    <source>
        <dbReference type="Proteomes" id="UP001549106"/>
    </source>
</evidence>
<dbReference type="InterPro" id="IPR011146">
    <property type="entry name" value="HIT-like"/>
</dbReference>
<dbReference type="Gene3D" id="3.30.428.10">
    <property type="entry name" value="HIT-like"/>
    <property type="match status" value="1"/>
</dbReference>
<accession>A0ABV2M6M7</accession>
<keyword evidence="4" id="KW-1185">Reference proteome</keyword>
<name>A0ABV2M6M7_9FIRM</name>
<dbReference type="GO" id="GO:0016787">
    <property type="term" value="F:hydrolase activity"/>
    <property type="evidence" value="ECO:0007669"/>
    <property type="project" value="UniProtKB-KW"/>
</dbReference>
<dbReference type="Pfam" id="PF01230">
    <property type="entry name" value="HIT"/>
    <property type="match status" value="1"/>
</dbReference>
<organism evidence="3 4">
    <name type="scientific">Blautia caecimuris</name>
    <dbReference type="NCBI Taxonomy" id="1796615"/>
    <lineage>
        <taxon>Bacteria</taxon>
        <taxon>Bacillati</taxon>
        <taxon>Bacillota</taxon>
        <taxon>Clostridia</taxon>
        <taxon>Lachnospirales</taxon>
        <taxon>Lachnospiraceae</taxon>
        <taxon>Blautia</taxon>
    </lineage>
</organism>